<proteinExistence type="predicted"/>
<dbReference type="EMBL" id="VYZN01000045">
    <property type="protein sequence ID" value="KAE9529262.1"/>
    <property type="molecule type" value="Genomic_DNA"/>
</dbReference>
<keyword evidence="3" id="KW-1185">Reference proteome</keyword>
<organism evidence="2 3">
    <name type="scientific">Aphis glycines</name>
    <name type="common">Soybean aphid</name>
    <dbReference type="NCBI Taxonomy" id="307491"/>
    <lineage>
        <taxon>Eukaryota</taxon>
        <taxon>Metazoa</taxon>
        <taxon>Ecdysozoa</taxon>
        <taxon>Arthropoda</taxon>
        <taxon>Hexapoda</taxon>
        <taxon>Insecta</taxon>
        <taxon>Pterygota</taxon>
        <taxon>Neoptera</taxon>
        <taxon>Paraneoptera</taxon>
        <taxon>Hemiptera</taxon>
        <taxon>Sternorrhyncha</taxon>
        <taxon>Aphidomorpha</taxon>
        <taxon>Aphidoidea</taxon>
        <taxon>Aphididae</taxon>
        <taxon>Aphidini</taxon>
        <taxon>Aphis</taxon>
        <taxon>Aphis</taxon>
    </lineage>
</organism>
<evidence type="ECO:0000313" key="3">
    <source>
        <dbReference type="Proteomes" id="UP000475862"/>
    </source>
</evidence>
<accession>A0A6G0TAL6</accession>
<feature type="transmembrane region" description="Helical" evidence="1">
    <location>
        <begin position="126"/>
        <end position="147"/>
    </location>
</feature>
<keyword evidence="1" id="KW-0472">Membrane</keyword>
<evidence type="ECO:0000256" key="1">
    <source>
        <dbReference type="SAM" id="Phobius"/>
    </source>
</evidence>
<evidence type="ECO:0000313" key="2">
    <source>
        <dbReference type="EMBL" id="KAE9529262.1"/>
    </source>
</evidence>
<dbReference type="AlphaFoldDB" id="A0A6G0TAL6"/>
<feature type="transmembrane region" description="Helical" evidence="1">
    <location>
        <begin position="95"/>
        <end position="114"/>
    </location>
</feature>
<protein>
    <submittedName>
        <fullName evidence="2">Uncharacterized protein</fullName>
    </submittedName>
</protein>
<name>A0A6G0TAL6_APHGL</name>
<keyword evidence="1" id="KW-1133">Transmembrane helix</keyword>
<dbReference type="Proteomes" id="UP000475862">
    <property type="component" value="Unassembled WGS sequence"/>
</dbReference>
<reference evidence="2 3" key="1">
    <citation type="submission" date="2019-08" db="EMBL/GenBank/DDBJ databases">
        <title>The genome of the soybean aphid Biotype 1, its phylome, world population structure and adaptation to the North American continent.</title>
        <authorList>
            <person name="Giordano R."/>
            <person name="Donthu R.K."/>
            <person name="Hernandez A.G."/>
            <person name="Wright C.L."/>
            <person name="Zimin A.V."/>
        </authorList>
    </citation>
    <scope>NUCLEOTIDE SEQUENCE [LARGE SCALE GENOMIC DNA]</scope>
    <source>
        <tissue evidence="2">Whole aphids</tissue>
    </source>
</reference>
<keyword evidence="1" id="KW-0812">Transmembrane</keyword>
<comment type="caution">
    <text evidence="2">The sequence shown here is derived from an EMBL/GenBank/DDBJ whole genome shotgun (WGS) entry which is preliminary data.</text>
</comment>
<sequence>MYWLITTMKNHVTCLLYSFYGVNYFKIKIYKSLIKIIGIHCSMILLKCRGVQIINYKYKTKLFYFVVLKFSVQRALSICLYESENKTNKKKFSRIKILIQLTQLFLVVYIPNIYGKLCNSFLVRYPLTIIEYIAMTLSIFLFVFKILTIEKCTVQPIILGVLVLLKRYPTTYYGVQYSSLIYSHTHYHYHYYIKFSRVPDPPKSVVSLSFVGCIALEVKKLQNGSYYVKYYLLSLTINIYYHHDQLLVILYSIQVEI</sequence>
<gene>
    <name evidence="2" type="ORF">AGLY_011938</name>
</gene>